<name>A0ABX4MH84_9HYPH</name>
<gene>
    <name evidence="10" type="primary">hisE</name>
    <name evidence="10" type="ORF">trycra_81</name>
</gene>
<sequence length="211" mass="24536">MSNIVVCWQGSYCSWDLRRIIFLIHNKSRILSDSRSWTTKLLSAGTKFILKKIGEEQTELLLAHCFESNHEVIMESVDLIYHIVLLTRSIGLNSNYILKLIDIPSTWANKHNLNKLIKFSHILNYKWRTDCSLTINKELINVPNSLTLKRLNNEILNLIMIVVKLGTKELQNNIRLNELVVNIIYNVMGLVRDKGIEYWIISTEIVNRTSK</sequence>
<protein>
    <recommendedName>
        <fullName evidence="4">phosphoribosyl-ATP diphosphatase</fullName>
        <ecNumber evidence="4">3.6.1.31</ecNumber>
    </recommendedName>
</protein>
<evidence type="ECO:0000256" key="7">
    <source>
        <dbReference type="ARBA" id="ARBA00022801"/>
    </source>
</evidence>
<evidence type="ECO:0000313" key="11">
    <source>
        <dbReference type="Proteomes" id="UP000228979"/>
    </source>
</evidence>
<proteinExistence type="inferred from homology"/>
<dbReference type="SUPFAM" id="SSF101386">
    <property type="entry name" value="all-alpha NTP pyrophosphatases"/>
    <property type="match status" value="1"/>
</dbReference>
<dbReference type="InterPro" id="IPR021130">
    <property type="entry name" value="PRib-ATP_PPHydrolase-like"/>
</dbReference>
<dbReference type="Proteomes" id="UP000228979">
    <property type="component" value="Unassembled WGS sequence"/>
</dbReference>
<evidence type="ECO:0000256" key="6">
    <source>
        <dbReference type="ARBA" id="ARBA00022741"/>
    </source>
</evidence>
<dbReference type="EMBL" id="NXGP01000043">
    <property type="protein sequence ID" value="PIM95776.1"/>
    <property type="molecule type" value="Genomic_DNA"/>
</dbReference>
<dbReference type="Pfam" id="PF01503">
    <property type="entry name" value="PRA-PH"/>
    <property type="match status" value="1"/>
</dbReference>
<evidence type="ECO:0000256" key="9">
    <source>
        <dbReference type="ARBA" id="ARBA00023102"/>
    </source>
</evidence>
<dbReference type="Gene3D" id="1.10.287.1080">
    <property type="entry name" value="MazG-like"/>
    <property type="match status" value="1"/>
</dbReference>
<dbReference type="NCBIfam" id="TIGR03188">
    <property type="entry name" value="histidine_hisI"/>
    <property type="match status" value="1"/>
</dbReference>
<dbReference type="CDD" id="cd11534">
    <property type="entry name" value="NTP-PPase_HisIE_like"/>
    <property type="match status" value="1"/>
</dbReference>
<evidence type="ECO:0000313" key="10">
    <source>
        <dbReference type="EMBL" id="PIM95776.1"/>
    </source>
</evidence>
<evidence type="ECO:0000256" key="3">
    <source>
        <dbReference type="ARBA" id="ARBA00009392"/>
    </source>
</evidence>
<accession>A0ABX4MH84</accession>
<comment type="pathway">
    <text evidence="2">Amino-acid biosynthesis; L-histidine biosynthesis; L-histidine from 5-phospho-alpha-D-ribose 1-diphosphate: step 2/9.</text>
</comment>
<evidence type="ECO:0000256" key="2">
    <source>
        <dbReference type="ARBA" id="ARBA00005204"/>
    </source>
</evidence>
<keyword evidence="11" id="KW-1185">Reference proteome</keyword>
<keyword evidence="5" id="KW-0028">Amino-acid biosynthesis</keyword>
<comment type="catalytic activity">
    <reaction evidence="1">
        <text>1-(5-phospho-beta-D-ribosyl)-ATP + H2O = 1-(5-phospho-beta-D-ribosyl)-5'-AMP + diphosphate + H(+)</text>
        <dbReference type="Rhea" id="RHEA:22828"/>
        <dbReference type="ChEBI" id="CHEBI:15377"/>
        <dbReference type="ChEBI" id="CHEBI:15378"/>
        <dbReference type="ChEBI" id="CHEBI:33019"/>
        <dbReference type="ChEBI" id="CHEBI:59457"/>
        <dbReference type="ChEBI" id="CHEBI:73183"/>
        <dbReference type="EC" id="3.6.1.31"/>
    </reaction>
</comment>
<keyword evidence="9" id="KW-0368">Histidine biosynthesis</keyword>
<comment type="similarity">
    <text evidence="3">Belongs to the PRA-PH family.</text>
</comment>
<evidence type="ECO:0000256" key="1">
    <source>
        <dbReference type="ARBA" id="ARBA00001460"/>
    </source>
</evidence>
<evidence type="ECO:0000256" key="4">
    <source>
        <dbReference type="ARBA" id="ARBA00012414"/>
    </source>
</evidence>
<comment type="caution">
    <text evidence="10">The sequence shown here is derived from an EMBL/GenBank/DDBJ whole genome shotgun (WGS) entry which is preliminary data.</text>
</comment>
<keyword evidence="7" id="KW-0378">Hydrolase</keyword>
<dbReference type="EC" id="3.6.1.31" evidence="4"/>
<dbReference type="InterPro" id="IPR008179">
    <property type="entry name" value="HisE"/>
</dbReference>
<evidence type="ECO:0000256" key="5">
    <source>
        <dbReference type="ARBA" id="ARBA00022605"/>
    </source>
</evidence>
<keyword evidence="8" id="KW-0067">ATP-binding</keyword>
<organism evidence="10 11">
    <name type="scientific">Candidatus Hodgkinia cicadicola</name>
    <dbReference type="NCBI Taxonomy" id="573658"/>
    <lineage>
        <taxon>Bacteria</taxon>
        <taxon>Pseudomonadati</taxon>
        <taxon>Pseudomonadota</taxon>
        <taxon>Alphaproteobacteria</taxon>
        <taxon>Hyphomicrobiales</taxon>
        <taxon>Candidatus Hodgkinia</taxon>
    </lineage>
</organism>
<keyword evidence="6" id="KW-0547">Nucleotide-binding</keyword>
<reference evidence="10" key="1">
    <citation type="submission" date="2017-09" db="EMBL/GenBank/DDBJ databases">
        <authorList>
            <person name="Campbell M.A."/>
            <person name="Lukasik P."/>
            <person name="Simon C."/>
            <person name="McCutcheon J.P."/>
        </authorList>
    </citation>
    <scope>NUCLEOTIDE SEQUENCE [LARGE SCALE GENOMIC DNA]</scope>
    <source>
        <strain evidence="10">TRYCRA</strain>
    </source>
</reference>
<evidence type="ECO:0000256" key="8">
    <source>
        <dbReference type="ARBA" id="ARBA00022840"/>
    </source>
</evidence>